<sequence length="584" mass="63587">MLRSKSGAARAAALVAGAALVLSACSGGDGGGDGDGAQTGQIFAECDANPNECNSAPADQLQDGGEVTMALEKDIANWNLNSSEGNVFETGMALKGVLPSTFSSNPDLKFAMNEDVLESAEQVSTNPQTIEYKIKQEAVWSDGTPISAEDFIYIWKTQNGKDCPDCAVATTAGYDQVRSVEGSDNGKTVTVTYEKPFTDWQQLWESGQPIYPAHIAKQHGDLNTPAGLKSAFDWFGANMPTFSGGPYKIENFQKNRSLTLVPNERWWGEKPKLDRVIFRIITDAAQEPTALQNNEVQIIYPQPQVDLVNQVRNIPNVSSYVGLGLTWEHFDFNLDTPALKDKALRQALFTAVDRQALIDGTVGQFTDKVEPLNSNNFMPQQEGYEDVISETGQGTGDIEKAKQILTDAGYQQQGDRLMAPNGQPVPELSIRYTTGNQIRQDSSELFAQAAKQLGVTVNVSPTDDLGGTLESGEYDIMLFAWVASPYPFANAVQNWTTGQGNNFGNYSNPDVDRLLNEAAAATDRQDALAKVNEANRIMAKDAYVLPLYQKPTFIAAYDNLANVRNNSTLDGPVYNIGQWGIRQG</sequence>
<dbReference type="PANTHER" id="PTHR30290">
    <property type="entry name" value="PERIPLASMIC BINDING COMPONENT OF ABC TRANSPORTER"/>
    <property type="match status" value="1"/>
</dbReference>
<gene>
    <name evidence="3" type="ORF">BA062_16175</name>
</gene>
<dbReference type="GO" id="GO:1904680">
    <property type="term" value="F:peptide transmembrane transporter activity"/>
    <property type="evidence" value="ECO:0007669"/>
    <property type="project" value="TreeGrafter"/>
</dbReference>
<dbReference type="CDD" id="cd08501">
    <property type="entry name" value="PBP2_Lpqw"/>
    <property type="match status" value="1"/>
</dbReference>
<name>A0A318LK20_9PSEU</name>
<feature type="chain" id="PRO_5038662839" evidence="1">
    <location>
        <begin position="25"/>
        <end position="584"/>
    </location>
</feature>
<dbReference type="GO" id="GO:0043190">
    <property type="term" value="C:ATP-binding cassette (ABC) transporter complex"/>
    <property type="evidence" value="ECO:0007669"/>
    <property type="project" value="InterPro"/>
</dbReference>
<dbReference type="GO" id="GO:0015833">
    <property type="term" value="P:peptide transport"/>
    <property type="evidence" value="ECO:0007669"/>
    <property type="project" value="TreeGrafter"/>
</dbReference>
<comment type="caution">
    <text evidence="3">The sequence shown here is derived from an EMBL/GenBank/DDBJ whole genome shotgun (WGS) entry which is preliminary data.</text>
</comment>
<feature type="domain" description="Solute-binding protein family 5" evidence="2">
    <location>
        <begin position="115"/>
        <end position="502"/>
    </location>
</feature>
<dbReference type="Gene3D" id="3.10.105.10">
    <property type="entry name" value="Dipeptide-binding Protein, Domain 3"/>
    <property type="match status" value="1"/>
</dbReference>
<keyword evidence="4" id="KW-1185">Reference proteome</keyword>
<dbReference type="OrthoDB" id="7888869at2"/>
<dbReference type="GO" id="GO:0042597">
    <property type="term" value="C:periplasmic space"/>
    <property type="evidence" value="ECO:0007669"/>
    <property type="project" value="UniProtKB-ARBA"/>
</dbReference>
<feature type="signal peptide" evidence="1">
    <location>
        <begin position="1"/>
        <end position="24"/>
    </location>
</feature>
<reference evidence="3 4" key="1">
    <citation type="submission" date="2016-07" db="EMBL/GenBank/DDBJ databases">
        <title>Draft genome sequence of Prauserella sp. YIM 121212, isolated from alkaline soil.</title>
        <authorList>
            <person name="Ruckert C."/>
            <person name="Albersmeier A."/>
            <person name="Jiang C.-L."/>
            <person name="Jiang Y."/>
            <person name="Kalinowski J."/>
            <person name="Schneider O."/>
            <person name="Winkler A."/>
            <person name="Zotchev S.B."/>
        </authorList>
    </citation>
    <scope>NUCLEOTIDE SEQUENCE [LARGE SCALE GENOMIC DNA]</scope>
    <source>
        <strain evidence="3 4">YIM 121212</strain>
    </source>
</reference>
<evidence type="ECO:0000313" key="3">
    <source>
        <dbReference type="EMBL" id="PXY33778.1"/>
    </source>
</evidence>
<evidence type="ECO:0000256" key="1">
    <source>
        <dbReference type="SAM" id="SignalP"/>
    </source>
</evidence>
<dbReference type="Gene3D" id="3.90.76.10">
    <property type="entry name" value="Dipeptide-binding Protein, Domain 1"/>
    <property type="match status" value="1"/>
</dbReference>
<dbReference type="InterPro" id="IPR000914">
    <property type="entry name" value="SBP_5_dom"/>
</dbReference>
<evidence type="ECO:0000259" key="2">
    <source>
        <dbReference type="Pfam" id="PF00496"/>
    </source>
</evidence>
<accession>A0A318LK20</accession>
<evidence type="ECO:0000313" key="4">
    <source>
        <dbReference type="Proteomes" id="UP000247892"/>
    </source>
</evidence>
<dbReference type="Pfam" id="PF00496">
    <property type="entry name" value="SBP_bac_5"/>
    <property type="match status" value="1"/>
</dbReference>
<dbReference type="PIRSF" id="PIRSF002741">
    <property type="entry name" value="MppA"/>
    <property type="match status" value="1"/>
</dbReference>
<dbReference type="InterPro" id="IPR039424">
    <property type="entry name" value="SBP_5"/>
</dbReference>
<dbReference type="PROSITE" id="PS51257">
    <property type="entry name" value="PROKAR_LIPOPROTEIN"/>
    <property type="match status" value="1"/>
</dbReference>
<dbReference type="Proteomes" id="UP000247892">
    <property type="component" value="Unassembled WGS sequence"/>
</dbReference>
<protein>
    <submittedName>
        <fullName evidence="3">ABC transporter substrate-binding protein</fullName>
    </submittedName>
</protein>
<dbReference type="EMBL" id="MASU01000006">
    <property type="protein sequence ID" value="PXY33778.1"/>
    <property type="molecule type" value="Genomic_DNA"/>
</dbReference>
<dbReference type="InterPro" id="IPR030678">
    <property type="entry name" value="Peptide/Ni-bd"/>
</dbReference>
<dbReference type="SUPFAM" id="SSF53850">
    <property type="entry name" value="Periplasmic binding protein-like II"/>
    <property type="match status" value="1"/>
</dbReference>
<organism evidence="3 4">
    <name type="scientific">Prauserella flavalba</name>
    <dbReference type="NCBI Taxonomy" id="1477506"/>
    <lineage>
        <taxon>Bacteria</taxon>
        <taxon>Bacillati</taxon>
        <taxon>Actinomycetota</taxon>
        <taxon>Actinomycetes</taxon>
        <taxon>Pseudonocardiales</taxon>
        <taxon>Pseudonocardiaceae</taxon>
        <taxon>Prauserella</taxon>
    </lineage>
</organism>
<dbReference type="RefSeq" id="WP_110337568.1">
    <property type="nucleotide sequence ID" value="NZ_JBHVKT010000015.1"/>
</dbReference>
<keyword evidence="1" id="KW-0732">Signal</keyword>
<proteinExistence type="predicted"/>
<dbReference type="PANTHER" id="PTHR30290:SF65">
    <property type="entry name" value="MONOACYL PHOSPHATIDYLINOSITOL TETRAMANNOSIDE-BINDING PROTEIN LPQW-RELATED"/>
    <property type="match status" value="1"/>
</dbReference>
<dbReference type="Gene3D" id="3.40.190.10">
    <property type="entry name" value="Periplasmic binding protein-like II"/>
    <property type="match status" value="1"/>
</dbReference>
<dbReference type="AlphaFoldDB" id="A0A318LK20"/>